<gene>
    <name evidence="6" type="ORF">RDT67_28700</name>
</gene>
<dbReference type="NCBIfam" id="TIGR01315">
    <property type="entry name" value="5C_CHO_kinase"/>
    <property type="match status" value="1"/>
</dbReference>
<protein>
    <submittedName>
        <fullName evidence="6">FGGY-family carbohydrate kinase</fullName>
        <ecNumber evidence="6">2.7.1.-</ecNumber>
    </submittedName>
</protein>
<dbReference type="GO" id="GO:0019321">
    <property type="term" value="P:pentose metabolic process"/>
    <property type="evidence" value="ECO:0007669"/>
    <property type="project" value="TreeGrafter"/>
</dbReference>
<dbReference type="InterPro" id="IPR006003">
    <property type="entry name" value="FGGY_RbtK-like"/>
</dbReference>
<comment type="similarity">
    <text evidence="1">Belongs to the FGGY kinase family.</text>
</comment>
<accession>A0AAJ1YML1</accession>
<dbReference type="Gene3D" id="1.20.58.2240">
    <property type="match status" value="1"/>
</dbReference>
<feature type="domain" description="Carbohydrate kinase FGGY C-terminal" evidence="5">
    <location>
        <begin position="285"/>
        <end position="494"/>
    </location>
</feature>
<dbReference type="InterPro" id="IPR000577">
    <property type="entry name" value="Carb_kinase_FGGY"/>
</dbReference>
<dbReference type="Proteomes" id="UP001224622">
    <property type="component" value="Unassembled WGS sequence"/>
</dbReference>
<name>A0AAJ1YML1_SERFO</name>
<evidence type="ECO:0000256" key="2">
    <source>
        <dbReference type="ARBA" id="ARBA00022679"/>
    </source>
</evidence>
<dbReference type="RefSeq" id="WP_309048713.1">
    <property type="nucleotide sequence ID" value="NZ_JAVIGA010000066.1"/>
</dbReference>
<dbReference type="InterPro" id="IPR018485">
    <property type="entry name" value="FGGY_C"/>
</dbReference>
<keyword evidence="3 6" id="KW-0418">Kinase</keyword>
<dbReference type="PANTHER" id="PTHR43435">
    <property type="entry name" value="RIBULOKINASE"/>
    <property type="match status" value="1"/>
</dbReference>
<feature type="domain" description="Carbohydrate kinase FGGY N-terminal" evidence="4">
    <location>
        <begin position="16"/>
        <end position="273"/>
    </location>
</feature>
<dbReference type="Pfam" id="PF00370">
    <property type="entry name" value="FGGY_N"/>
    <property type="match status" value="1"/>
</dbReference>
<evidence type="ECO:0000256" key="1">
    <source>
        <dbReference type="ARBA" id="ARBA00009156"/>
    </source>
</evidence>
<dbReference type="InterPro" id="IPR018484">
    <property type="entry name" value="FGGY_N"/>
</dbReference>
<comment type="caution">
    <text evidence="6">The sequence shown here is derived from an EMBL/GenBank/DDBJ whole genome shotgun (WGS) entry which is preliminary data.</text>
</comment>
<organism evidence="6 7">
    <name type="scientific">Serratia fonticola</name>
    <dbReference type="NCBI Taxonomy" id="47917"/>
    <lineage>
        <taxon>Bacteria</taxon>
        <taxon>Pseudomonadati</taxon>
        <taxon>Pseudomonadota</taxon>
        <taxon>Gammaproteobacteria</taxon>
        <taxon>Enterobacterales</taxon>
        <taxon>Yersiniaceae</taxon>
        <taxon>Serratia</taxon>
    </lineage>
</organism>
<dbReference type="SUPFAM" id="SSF53067">
    <property type="entry name" value="Actin-like ATPase domain"/>
    <property type="match status" value="2"/>
</dbReference>
<dbReference type="EMBL" id="JAVIGA010000066">
    <property type="protein sequence ID" value="MDQ9130384.1"/>
    <property type="molecule type" value="Genomic_DNA"/>
</dbReference>
<dbReference type="GO" id="GO:0005737">
    <property type="term" value="C:cytoplasm"/>
    <property type="evidence" value="ECO:0007669"/>
    <property type="project" value="TreeGrafter"/>
</dbReference>
<proteinExistence type="inferred from homology"/>
<dbReference type="Gene3D" id="3.30.420.40">
    <property type="match status" value="1"/>
</dbReference>
<sequence length="546" mass="57786">MNSEINSGGHSGERVVIGVDVGSGSARAGVFDLSGTMLSYASHEITLFRGPENFVEQSSREIWDAVCSSIKKAVTLSGVLPSSVAGIGFDATCSLVVLDAGGEPLPVGLFEDPDRNIIVWMDHRATKQAERINATGHPVLKYVGGKISPEMETPKIAWLKENKPDIYDRVWQFFDLADFLTWRATGDLARSVCTVTCKWTYLAHEKRWDPDYFHTIGLGELADEDFRRIGANIVDPGTPCGDGLTAKAAEQMGLLVGTPVAAGMIDAHAGGIGTVGVGGGATNNLAYVFGTSSCTMTTTQNPAFVPGVWGPYYSAMVPGLWLNEGGQSAAGAAIKQLVSFHPAAAVATEQAKAAGVSLPTFLANLALEKMPSASEAVTLAGGMHVVPEFLGNRAPLADPHSRAIIVGLGMESDLDNLLSLYIAGICGIGYGLRQIIETQAQMGVTIDKIVISGGAGRHPLVRQLIADTCGCNVLATKASEPVLLGSAILGAVAAKLSPSVKEAMEHFSVLDTQYQPDANFSRLHTHRYGAYKRLQHSAKLIRDELP</sequence>
<dbReference type="PANTHER" id="PTHR43435:SF4">
    <property type="entry name" value="FGGY CARBOHYDRATE KINASE DOMAIN-CONTAINING PROTEIN"/>
    <property type="match status" value="1"/>
</dbReference>
<dbReference type="Pfam" id="PF02782">
    <property type="entry name" value="FGGY_C"/>
    <property type="match status" value="1"/>
</dbReference>
<dbReference type="GO" id="GO:0019150">
    <property type="term" value="F:D-ribulokinase activity"/>
    <property type="evidence" value="ECO:0007669"/>
    <property type="project" value="TreeGrafter"/>
</dbReference>
<dbReference type="FunFam" id="3.30.420.40:FF:000101">
    <property type="entry name" value="FGGY carbohydrate kinase domain-containing protein"/>
    <property type="match status" value="1"/>
</dbReference>
<evidence type="ECO:0000256" key="3">
    <source>
        <dbReference type="ARBA" id="ARBA00022777"/>
    </source>
</evidence>
<evidence type="ECO:0000313" key="6">
    <source>
        <dbReference type="EMBL" id="MDQ9130384.1"/>
    </source>
</evidence>
<dbReference type="PIRSF" id="PIRSF000538">
    <property type="entry name" value="GlpK"/>
    <property type="match status" value="1"/>
</dbReference>
<dbReference type="EC" id="2.7.1.-" evidence="6"/>
<dbReference type="InterPro" id="IPR043129">
    <property type="entry name" value="ATPase_NBD"/>
</dbReference>
<reference evidence="6" key="1">
    <citation type="submission" date="2023-08" db="EMBL/GenBank/DDBJ databases">
        <title>The Comparative Genomic Analysis of Yersiniaceae from Polar Regions.</title>
        <authorList>
            <person name="Goncharov A."/>
            <person name="Aslanov B."/>
            <person name="Kolodzhieva V."/>
            <person name="Azarov D."/>
            <person name="Mochov A."/>
            <person name="Lebedeva E."/>
        </authorList>
    </citation>
    <scope>NUCLEOTIDE SEQUENCE</scope>
    <source>
        <strain evidence="6">Vf</strain>
    </source>
</reference>
<dbReference type="CDD" id="cd07782">
    <property type="entry name" value="ASKHA_NBD_FGGY_D-RBK"/>
    <property type="match status" value="1"/>
</dbReference>
<evidence type="ECO:0000313" key="7">
    <source>
        <dbReference type="Proteomes" id="UP001224622"/>
    </source>
</evidence>
<dbReference type="AlphaFoldDB" id="A0AAJ1YML1"/>
<evidence type="ECO:0000259" key="5">
    <source>
        <dbReference type="Pfam" id="PF02782"/>
    </source>
</evidence>
<keyword evidence="2 6" id="KW-0808">Transferase</keyword>
<evidence type="ECO:0000259" key="4">
    <source>
        <dbReference type="Pfam" id="PF00370"/>
    </source>
</evidence>